<gene>
    <name evidence="1" type="ORF">MCHLDSM_03797</name>
</gene>
<evidence type="ECO:0000313" key="1">
    <source>
        <dbReference type="EMBL" id="KMO73451.1"/>
    </source>
</evidence>
<keyword evidence="2" id="KW-1185">Reference proteome</keyword>
<dbReference type="Proteomes" id="UP000036513">
    <property type="component" value="Unassembled WGS sequence"/>
</dbReference>
<dbReference type="InterPro" id="IPR024078">
    <property type="entry name" value="LmbE-like_dom_sf"/>
</dbReference>
<accession>A0A0J6YKZ6</accession>
<reference evidence="1 2" key="1">
    <citation type="journal article" date="2015" name="Genome Biol. Evol.">
        <title>Characterization of Three Mycobacterium spp. with Potential Use in Bioremediation by Genome Sequencing and Comparative Genomics.</title>
        <authorList>
            <person name="Das S."/>
            <person name="Pettersson B.M."/>
            <person name="Behra P.R."/>
            <person name="Ramesh M."/>
            <person name="Dasgupta S."/>
            <person name="Bhattacharya A."/>
            <person name="Kirsebom L.A."/>
        </authorList>
    </citation>
    <scope>NUCLEOTIDE SEQUENCE [LARGE SCALE GENOMIC DNA]</scope>
    <source>
        <strain evidence="1 2">DSM 43826</strain>
    </source>
</reference>
<dbReference type="SUPFAM" id="SSF102588">
    <property type="entry name" value="LmbE-like"/>
    <property type="match status" value="1"/>
</dbReference>
<sequence length="157" mass="16508">MLPTTRCAITPDGGLERVHGSRLVGEVIDAAGAAHADGLLVFDPSGVTGHHDHAAASAAALRAASDLNLPVLGWTLPNTVADQLNREYETGFVEPPAVNIDIELPVTRSRQVAACASHVSQAIPTSVLWRRLELLGDGEHPRWLRGPDTATGPSESS</sequence>
<comment type="caution">
    <text evidence="1">The sequence shown here is derived from an EMBL/GenBank/DDBJ whole genome shotgun (WGS) entry which is preliminary data.</text>
</comment>
<dbReference type="Gene3D" id="3.40.50.10320">
    <property type="entry name" value="LmbE-like"/>
    <property type="match status" value="1"/>
</dbReference>
<dbReference type="PATRIC" id="fig|37916.4.peg.3747"/>
<name>A0A0J6YKZ6_9MYCO</name>
<evidence type="ECO:0000313" key="2">
    <source>
        <dbReference type="Proteomes" id="UP000036513"/>
    </source>
</evidence>
<dbReference type="SMR" id="A0A0J6YKZ6"/>
<dbReference type="RefSeq" id="WP_407661964.1">
    <property type="nucleotide sequence ID" value="NZ_JYNL01000039.1"/>
</dbReference>
<protein>
    <recommendedName>
        <fullName evidence="3">GlcNAc-PI de-N-acetylase</fullName>
    </recommendedName>
</protein>
<proteinExistence type="predicted"/>
<evidence type="ECO:0008006" key="3">
    <source>
        <dbReference type="Google" id="ProtNLM"/>
    </source>
</evidence>
<dbReference type="EMBL" id="JYNL01000039">
    <property type="protein sequence ID" value="KMO73451.1"/>
    <property type="molecule type" value="Genomic_DNA"/>
</dbReference>
<organism evidence="1 2">
    <name type="scientific">Mycolicibacterium chlorophenolicum</name>
    <dbReference type="NCBI Taxonomy" id="37916"/>
    <lineage>
        <taxon>Bacteria</taxon>
        <taxon>Bacillati</taxon>
        <taxon>Actinomycetota</taxon>
        <taxon>Actinomycetes</taxon>
        <taxon>Mycobacteriales</taxon>
        <taxon>Mycobacteriaceae</taxon>
        <taxon>Mycolicibacterium</taxon>
    </lineage>
</organism>
<dbReference type="AlphaFoldDB" id="A0A0J6YKZ6"/>